<dbReference type="KEGG" id="mthe:MSTHC_1251"/>
<dbReference type="GeneID" id="41602581"/>
<protein>
    <submittedName>
        <fullName evidence="1">Uncharacterized protein</fullName>
    </submittedName>
</protein>
<dbReference type="AlphaFoldDB" id="A0A0E3HAB6"/>
<dbReference type="HOGENOM" id="CLU_1113876_0_0_2"/>
<dbReference type="PATRIC" id="fig|1434121.4.peg.1547"/>
<organism evidence="1 2">
    <name type="scientific">Methanosarcina thermophila CHTI-55</name>
    <dbReference type="NCBI Taxonomy" id="1434121"/>
    <lineage>
        <taxon>Archaea</taxon>
        <taxon>Methanobacteriati</taxon>
        <taxon>Methanobacteriota</taxon>
        <taxon>Stenosarchaea group</taxon>
        <taxon>Methanomicrobia</taxon>
        <taxon>Methanosarcinales</taxon>
        <taxon>Methanosarcinaceae</taxon>
        <taxon>Methanosarcina</taxon>
    </lineage>
</organism>
<evidence type="ECO:0000313" key="1">
    <source>
        <dbReference type="EMBL" id="AKB15569.1"/>
    </source>
</evidence>
<name>A0A0E3HAB6_METTE</name>
<gene>
    <name evidence="1" type="ORF">MSTHC_1251</name>
</gene>
<dbReference type="RefSeq" id="WP_048167782.1">
    <property type="nucleotide sequence ID" value="NZ_CP009502.1"/>
</dbReference>
<dbReference type="Proteomes" id="UP000056925">
    <property type="component" value="Chromosome"/>
</dbReference>
<accession>A0A0E3HAB6</accession>
<reference evidence="1 2" key="1">
    <citation type="submission" date="2014-07" db="EMBL/GenBank/DDBJ databases">
        <title>Methanogenic archaea and the global carbon cycle.</title>
        <authorList>
            <person name="Henriksen J.R."/>
            <person name="Luke J."/>
            <person name="Reinhart S."/>
            <person name="Benedict M.N."/>
            <person name="Youngblut N.D."/>
            <person name="Metcalf M.E."/>
            <person name="Whitaker R.J."/>
            <person name="Metcalf W.W."/>
        </authorList>
    </citation>
    <scope>NUCLEOTIDE SEQUENCE [LARGE SCALE GENOMIC DNA]</scope>
    <source>
        <strain evidence="1 2">CHTI-55</strain>
    </source>
</reference>
<evidence type="ECO:0000313" key="2">
    <source>
        <dbReference type="Proteomes" id="UP000056925"/>
    </source>
</evidence>
<proteinExistence type="predicted"/>
<dbReference type="EMBL" id="CP009502">
    <property type="protein sequence ID" value="AKB15569.1"/>
    <property type="molecule type" value="Genomic_DNA"/>
</dbReference>
<sequence>MLKEKVFDRLSDAGLRVRKKSESRKALFYESPFGSSPIIDADFVEIDEDFSRNPDSSSELGSESIDSETLKNFIEYLRTISREEISEIFEEVRKILESRGSESNFRDASGEEIPINQRARIKEISKDALKIFLEMASYGRKHIVSASKTASSMASSIASCGKESIMDSSKKFNEKWNNLSPRDRKIISELIIAMIEIGLLKGASRSKRAAFAVMSSISRHQTPARKDLEDFAEGLQKIFKRGR</sequence>